<comment type="caution">
    <text evidence="1">The sequence shown here is derived from an EMBL/GenBank/DDBJ whole genome shotgun (WGS) entry which is preliminary data.</text>
</comment>
<evidence type="ECO:0000313" key="2">
    <source>
        <dbReference type="Proteomes" id="UP000274822"/>
    </source>
</evidence>
<gene>
    <name evidence="1" type="ORF">BC938DRAFT_476129</name>
</gene>
<dbReference type="AlphaFoldDB" id="A0A433PK06"/>
<name>A0A433PK06_9FUNG</name>
<accession>A0A433PK06</accession>
<proteinExistence type="predicted"/>
<reference evidence="1 2" key="1">
    <citation type="journal article" date="2018" name="New Phytol.">
        <title>Phylogenomics of Endogonaceae and evolution of mycorrhizas within Mucoromycota.</title>
        <authorList>
            <person name="Chang Y."/>
            <person name="Desiro A."/>
            <person name="Na H."/>
            <person name="Sandor L."/>
            <person name="Lipzen A."/>
            <person name="Clum A."/>
            <person name="Barry K."/>
            <person name="Grigoriev I.V."/>
            <person name="Martin F.M."/>
            <person name="Stajich J.E."/>
            <person name="Smith M.E."/>
            <person name="Bonito G."/>
            <person name="Spatafora J.W."/>
        </authorList>
    </citation>
    <scope>NUCLEOTIDE SEQUENCE [LARGE SCALE GENOMIC DNA]</scope>
    <source>
        <strain evidence="1 2">AD002</strain>
    </source>
</reference>
<dbReference type="Proteomes" id="UP000274822">
    <property type="component" value="Unassembled WGS sequence"/>
</dbReference>
<evidence type="ECO:0000313" key="1">
    <source>
        <dbReference type="EMBL" id="RUS17903.1"/>
    </source>
</evidence>
<dbReference type="EMBL" id="RBNJ01022672">
    <property type="protein sequence ID" value="RUS17903.1"/>
    <property type="molecule type" value="Genomic_DNA"/>
</dbReference>
<protein>
    <submittedName>
        <fullName evidence="1">Uncharacterized protein</fullName>
    </submittedName>
</protein>
<sequence length="96" mass="10717">MRASKSVGLRAASLFRIRMQASPASSNSCLTEAKQSSYTQFQRSSTVHQPRHCFREHTFVDSLLQIVDIVPGTLEEVQTVPRPQTTMVVLLIFPIG</sequence>
<keyword evidence="2" id="KW-1185">Reference proteome</keyword>
<organism evidence="1 2">
    <name type="scientific">Jimgerdemannia flammicorona</name>
    <dbReference type="NCBI Taxonomy" id="994334"/>
    <lineage>
        <taxon>Eukaryota</taxon>
        <taxon>Fungi</taxon>
        <taxon>Fungi incertae sedis</taxon>
        <taxon>Mucoromycota</taxon>
        <taxon>Mucoromycotina</taxon>
        <taxon>Endogonomycetes</taxon>
        <taxon>Endogonales</taxon>
        <taxon>Endogonaceae</taxon>
        <taxon>Jimgerdemannia</taxon>
    </lineage>
</organism>